<keyword evidence="4" id="KW-0808">Transferase</keyword>
<dbReference type="EMBL" id="RYDJ01000003">
    <property type="protein sequence ID" value="RTZ06439.1"/>
    <property type="molecule type" value="Genomic_DNA"/>
</dbReference>
<dbReference type="Pfam" id="PF08447">
    <property type="entry name" value="PAS_3"/>
    <property type="match status" value="2"/>
</dbReference>
<protein>
    <recommendedName>
        <fullName evidence="2">histidine kinase</fullName>
        <ecNumber evidence="2">2.7.13.3</ecNumber>
    </recommendedName>
</protein>
<dbReference type="SUPFAM" id="SSF55781">
    <property type="entry name" value="GAF domain-like"/>
    <property type="match status" value="1"/>
</dbReference>
<dbReference type="SUPFAM" id="SSF55785">
    <property type="entry name" value="PYP-like sensor domain (PAS domain)"/>
    <property type="match status" value="2"/>
</dbReference>
<dbReference type="CDD" id="cd00082">
    <property type="entry name" value="HisKA"/>
    <property type="match status" value="1"/>
</dbReference>
<dbReference type="PROSITE" id="PS50109">
    <property type="entry name" value="HIS_KIN"/>
    <property type="match status" value="1"/>
</dbReference>
<evidence type="ECO:0000259" key="6">
    <source>
        <dbReference type="PROSITE" id="PS50109"/>
    </source>
</evidence>
<dbReference type="NCBIfam" id="TIGR00229">
    <property type="entry name" value="sensory_box"/>
    <property type="match status" value="2"/>
</dbReference>
<dbReference type="Gene3D" id="3.30.450.40">
    <property type="match status" value="1"/>
</dbReference>
<dbReference type="InterPro" id="IPR003661">
    <property type="entry name" value="HisK_dim/P_dom"/>
</dbReference>
<evidence type="ECO:0000259" key="7">
    <source>
        <dbReference type="PROSITE" id="PS50112"/>
    </source>
</evidence>
<dbReference type="InterPro" id="IPR035965">
    <property type="entry name" value="PAS-like_dom_sf"/>
</dbReference>
<dbReference type="RefSeq" id="WP_126458893.1">
    <property type="nucleotide sequence ID" value="NZ_RYDJ01000003.1"/>
</dbReference>
<reference evidence="9 10" key="1">
    <citation type="submission" date="2018-12" db="EMBL/GenBank/DDBJ databases">
        <title>Flavobacterium sp. nov., isolated from glacier ice.</title>
        <authorList>
            <person name="Liu Q."/>
            <person name="Xin Y.-H."/>
        </authorList>
    </citation>
    <scope>NUCLEOTIDE SEQUENCE [LARGE SCALE GENOMIC DNA]</scope>
    <source>
        <strain evidence="9 10">RB1N8</strain>
    </source>
</reference>
<evidence type="ECO:0000313" key="9">
    <source>
        <dbReference type="EMBL" id="RTZ06439.1"/>
    </source>
</evidence>
<evidence type="ECO:0000259" key="8">
    <source>
        <dbReference type="PROSITE" id="PS50113"/>
    </source>
</evidence>
<dbReference type="InterPro" id="IPR029016">
    <property type="entry name" value="GAF-like_dom_sf"/>
</dbReference>
<dbReference type="SMART" id="SM00388">
    <property type="entry name" value="HisKA"/>
    <property type="match status" value="1"/>
</dbReference>
<evidence type="ECO:0000256" key="2">
    <source>
        <dbReference type="ARBA" id="ARBA00012438"/>
    </source>
</evidence>
<dbReference type="Gene3D" id="1.10.287.130">
    <property type="match status" value="1"/>
</dbReference>
<dbReference type="GO" id="GO:0000155">
    <property type="term" value="F:phosphorelay sensor kinase activity"/>
    <property type="evidence" value="ECO:0007669"/>
    <property type="project" value="InterPro"/>
</dbReference>
<dbReference type="AlphaFoldDB" id="A0A432CP37"/>
<dbReference type="InterPro" id="IPR001610">
    <property type="entry name" value="PAC"/>
</dbReference>
<dbReference type="InterPro" id="IPR000700">
    <property type="entry name" value="PAS-assoc_C"/>
</dbReference>
<dbReference type="SMART" id="SM00086">
    <property type="entry name" value="PAC"/>
    <property type="match status" value="2"/>
</dbReference>
<evidence type="ECO:0000256" key="3">
    <source>
        <dbReference type="ARBA" id="ARBA00022553"/>
    </source>
</evidence>
<dbReference type="EC" id="2.7.13.3" evidence="2"/>
<dbReference type="Gene3D" id="3.30.565.10">
    <property type="entry name" value="Histidine kinase-like ATPase, C-terminal domain"/>
    <property type="match status" value="1"/>
</dbReference>
<organism evidence="9 10">
    <name type="scientific">Flavobacterium bomense</name>
    <dbReference type="NCBI Taxonomy" id="2497483"/>
    <lineage>
        <taxon>Bacteria</taxon>
        <taxon>Pseudomonadati</taxon>
        <taxon>Bacteroidota</taxon>
        <taxon>Flavobacteriia</taxon>
        <taxon>Flavobacteriales</taxon>
        <taxon>Flavobacteriaceae</taxon>
        <taxon>Flavobacterium</taxon>
    </lineage>
</organism>
<dbReference type="InterPro" id="IPR003594">
    <property type="entry name" value="HATPase_dom"/>
</dbReference>
<feature type="domain" description="PAC" evidence="8">
    <location>
        <begin position="375"/>
        <end position="427"/>
    </location>
</feature>
<dbReference type="SMART" id="SM00387">
    <property type="entry name" value="HATPase_c"/>
    <property type="match status" value="1"/>
</dbReference>
<dbReference type="Proteomes" id="UP000280825">
    <property type="component" value="Unassembled WGS sequence"/>
</dbReference>
<dbReference type="CDD" id="cd00130">
    <property type="entry name" value="PAS"/>
    <property type="match status" value="2"/>
</dbReference>
<dbReference type="SMART" id="SM00091">
    <property type="entry name" value="PAS"/>
    <property type="match status" value="2"/>
</dbReference>
<keyword evidence="5 9" id="KW-0418">Kinase</keyword>
<dbReference type="SUPFAM" id="SSF47384">
    <property type="entry name" value="Homodimeric domain of signal transducing histidine kinase"/>
    <property type="match status" value="1"/>
</dbReference>
<feature type="domain" description="Histidine kinase" evidence="6">
    <location>
        <begin position="445"/>
        <end position="664"/>
    </location>
</feature>
<dbReference type="PANTHER" id="PTHR43304:SF1">
    <property type="entry name" value="PAC DOMAIN-CONTAINING PROTEIN"/>
    <property type="match status" value="1"/>
</dbReference>
<evidence type="ECO:0000313" key="10">
    <source>
        <dbReference type="Proteomes" id="UP000280825"/>
    </source>
</evidence>
<dbReference type="PROSITE" id="PS50113">
    <property type="entry name" value="PAC"/>
    <property type="match status" value="2"/>
</dbReference>
<accession>A0A432CP37</accession>
<proteinExistence type="predicted"/>
<keyword evidence="3" id="KW-0597">Phosphoprotein</keyword>
<dbReference type="InterPro" id="IPR052162">
    <property type="entry name" value="Sensor_kinase/Photoreceptor"/>
</dbReference>
<dbReference type="PANTHER" id="PTHR43304">
    <property type="entry name" value="PHYTOCHROME-LIKE PROTEIN CPH1"/>
    <property type="match status" value="1"/>
</dbReference>
<dbReference type="InterPro" id="IPR000014">
    <property type="entry name" value="PAS"/>
</dbReference>
<gene>
    <name evidence="9" type="ORF">EKL98_04120</name>
</gene>
<keyword evidence="10" id="KW-1185">Reference proteome</keyword>
<dbReference type="InterPro" id="IPR004358">
    <property type="entry name" value="Sig_transdc_His_kin-like_C"/>
</dbReference>
<dbReference type="SUPFAM" id="SSF55874">
    <property type="entry name" value="ATPase domain of HSP90 chaperone/DNA topoisomerase II/histidine kinase"/>
    <property type="match status" value="1"/>
</dbReference>
<evidence type="ECO:0000256" key="4">
    <source>
        <dbReference type="ARBA" id="ARBA00022679"/>
    </source>
</evidence>
<name>A0A432CP37_9FLAO</name>
<comment type="catalytic activity">
    <reaction evidence="1">
        <text>ATP + protein L-histidine = ADP + protein N-phospho-L-histidine.</text>
        <dbReference type="EC" id="2.7.13.3"/>
    </reaction>
</comment>
<dbReference type="InterPro" id="IPR013655">
    <property type="entry name" value="PAS_fold_3"/>
</dbReference>
<dbReference type="Gene3D" id="3.30.450.20">
    <property type="entry name" value="PAS domain"/>
    <property type="match status" value="2"/>
</dbReference>
<dbReference type="InterPro" id="IPR036097">
    <property type="entry name" value="HisK_dim/P_sf"/>
</dbReference>
<dbReference type="PRINTS" id="PR00344">
    <property type="entry name" value="BCTRLSENSOR"/>
</dbReference>
<comment type="caution">
    <text evidence="9">The sequence shown here is derived from an EMBL/GenBank/DDBJ whole genome shotgun (WGS) entry which is preliminary data.</text>
</comment>
<dbReference type="PROSITE" id="PS50112">
    <property type="entry name" value="PAS"/>
    <property type="match status" value="1"/>
</dbReference>
<dbReference type="InterPro" id="IPR036890">
    <property type="entry name" value="HATPase_C_sf"/>
</dbReference>
<dbReference type="Pfam" id="PF00512">
    <property type="entry name" value="HisKA"/>
    <property type="match status" value="1"/>
</dbReference>
<feature type="domain" description="PAC" evidence="8">
    <location>
        <begin position="249"/>
        <end position="301"/>
    </location>
</feature>
<dbReference type="InterPro" id="IPR005467">
    <property type="entry name" value="His_kinase_dom"/>
</dbReference>
<feature type="domain" description="PAS" evidence="7">
    <location>
        <begin position="302"/>
        <end position="372"/>
    </location>
</feature>
<dbReference type="CDD" id="cd00075">
    <property type="entry name" value="HATPase"/>
    <property type="match status" value="1"/>
</dbReference>
<dbReference type="Pfam" id="PF02518">
    <property type="entry name" value="HATPase_c"/>
    <property type="match status" value="1"/>
</dbReference>
<sequence length="665" mass="78293">MKNLLINISKVTNTVLKKHSINDALDLYLSDIAKEQQIDSYTIYKNKTKNGIITFHSVNKRPDNEINNPNQNDHNYDNFSELYEILSKNKSLHGLVRDNKNVISKKYMETKGIKSYLFTPIFSETTFWGWISYTICKEERKWQEEQIKTLHTVAKNIGDRLYKDKINIKLKKTLERFDFYMAGSNQAMWEWNIKTKKTTYSHNWEGMLGYTEEEIIQDKELWQKSIHSEDMIQIAIDLEYFVTQKLNRYEGTSRMIHKDGHIIWIKYSGILKKNKKGKPTKVIGTHTDISEIKEKENQLELSEAKFRFIAENTTDIICQQKMDGSYYYISNSSKEIIGYTPDELINKKIFDYIHPDDHTDMLNYYKAFLNCSKNKTVTYRFRKKDNAYIWLETTLKTILNHENIIIGIQTSSRDVSDRIKATEEIKIAFEKEKELNEMKSRFITMASHQFRTPLTVIYSNAELIELKLDHFDKNTHQSLEKITLRIKNEVDRMIELMNNILIFGKYESEKIQKTIKVLDFNTFINSLLNLYFNNQHHKRKIQVKIKGEKHFFITDEILMTHILTNLINNAFKYSKGKPDPLLLITYLEKELEIEVIDFGIGIPENDIQYVFTSFFRASNTTAITGSGLGLAVVKQFTDFLNGKIELKTQENIGTRIKLIFPYEKK</sequence>
<evidence type="ECO:0000256" key="5">
    <source>
        <dbReference type="ARBA" id="ARBA00022777"/>
    </source>
</evidence>
<evidence type="ECO:0000256" key="1">
    <source>
        <dbReference type="ARBA" id="ARBA00000085"/>
    </source>
</evidence>